<evidence type="ECO:0000313" key="3">
    <source>
        <dbReference type="EMBL" id="EFQ83440.1"/>
    </source>
</evidence>
<evidence type="ECO:0000313" key="4">
    <source>
        <dbReference type="Proteomes" id="UP000003111"/>
    </source>
</evidence>
<dbReference type="RefSeq" id="WP_007078124.1">
    <property type="nucleotide sequence ID" value="NZ_CM001024.1"/>
</dbReference>
<reference evidence="3" key="1">
    <citation type="submission" date="2010-08" db="EMBL/GenBank/DDBJ databases">
        <authorList>
            <person name="Muzny D."/>
            <person name="Qin X."/>
            <person name="Buhay C."/>
            <person name="Dugan-Rocha S."/>
            <person name="Ding Y."/>
            <person name="Chen G."/>
            <person name="Hawes A."/>
            <person name="Holder M."/>
            <person name="Jhangiani S."/>
            <person name="Johnson A."/>
            <person name="Khan Z."/>
            <person name="Li Z."/>
            <person name="Liu W."/>
            <person name="Liu X."/>
            <person name="Perez L."/>
            <person name="Shen H."/>
            <person name="Wang Q."/>
            <person name="Watt J."/>
            <person name="Xi L."/>
            <person name="Xin Y."/>
            <person name="Zhou J."/>
            <person name="Deng J."/>
            <person name="Jiang H."/>
            <person name="Liu Y."/>
            <person name="Qu J."/>
            <person name="Song X.-Z."/>
            <person name="Zhang L."/>
            <person name="Villasana D."/>
            <person name="Johnson A."/>
            <person name="Liu J."/>
            <person name="Liyanage D."/>
            <person name="Lorensuhewa L."/>
            <person name="Robinson T."/>
            <person name="Song A."/>
            <person name="Song B.-B."/>
            <person name="Dinh H."/>
            <person name="Thornton R."/>
            <person name="Coyle M."/>
            <person name="Francisco L."/>
            <person name="Jackson L."/>
            <person name="Javaid M."/>
            <person name="Korchina V."/>
            <person name="Kovar C."/>
            <person name="Mata R."/>
            <person name="Mathew T."/>
            <person name="Ngo R."/>
            <person name="Nguyen L."/>
            <person name="Nguyen N."/>
            <person name="Okwuonu G."/>
            <person name="Ongeri F."/>
            <person name="Pham C."/>
            <person name="Simmons D."/>
            <person name="Wilczek-Boney K."/>
            <person name="Hale W."/>
            <person name="Jakkamsetti A."/>
            <person name="Pham P."/>
            <person name="Ruth R."/>
            <person name="San Lucas F."/>
            <person name="Warren J."/>
            <person name="Zhang J."/>
            <person name="Zhao Z."/>
            <person name="Zhou C."/>
            <person name="Zhu D."/>
            <person name="Lee S."/>
            <person name="Bess C."/>
            <person name="Blankenburg K."/>
            <person name="Forbes L."/>
            <person name="Fu Q."/>
            <person name="Gubbala S."/>
            <person name="Hirani K."/>
            <person name="Jayaseelan J.C."/>
            <person name="Lara F."/>
            <person name="Munidasa M."/>
            <person name="Palculict T."/>
            <person name="Patil S."/>
            <person name="Pu L.-L."/>
            <person name="Saada N."/>
            <person name="Tang L."/>
            <person name="Weissenberger G."/>
            <person name="Zhu Y."/>
            <person name="Hemphill L."/>
            <person name="Shang Y."/>
            <person name="Youmans B."/>
            <person name="Ayvaz T."/>
            <person name="Ross M."/>
            <person name="Santibanez J."/>
            <person name="Aqrawi P."/>
            <person name="Gross S."/>
            <person name="Joshi V."/>
            <person name="Fowler G."/>
            <person name="Nazareth L."/>
            <person name="Reid J."/>
            <person name="Worley K."/>
            <person name="Petrosino J."/>
            <person name="Highlander S."/>
            <person name="Gibbs R."/>
        </authorList>
    </citation>
    <scope>NUCLEOTIDE SEQUENCE [LARGE SCALE GENOMIC DNA]</scope>
    <source>
        <strain evidence="3">DSM 15272</strain>
    </source>
</reference>
<sequence length="182" mass="20877">MTDDSSTPAAKGRPTPSRKEAEAARRAQMKQPLTRKEKMLRERRAREELRTKQREALRSGAGDHLPRRDRGPVKAFVRDYVDRRWNVAEYLLPLLVLILLINFVNTPWAVSAVAFLWAFAVLGTVVDEIVLLRGMKKALRERFPETPHKGAVSYAVLRSSQLRRFRLPKVAIARGGEFKARY</sequence>
<dbReference type="HOGENOM" id="CLU_091328_1_0_11"/>
<evidence type="ECO:0000256" key="1">
    <source>
        <dbReference type="SAM" id="MobiDB-lite"/>
    </source>
</evidence>
<name>E2SAP4_9ACTN</name>
<keyword evidence="2" id="KW-1133">Transmembrane helix</keyword>
<dbReference type="Proteomes" id="UP000003111">
    <property type="component" value="Unassembled WGS sequence"/>
</dbReference>
<feature type="transmembrane region" description="Helical" evidence="2">
    <location>
        <begin position="87"/>
        <end position="104"/>
    </location>
</feature>
<gene>
    <name evidence="3" type="ORF">HMPREF0063_11102</name>
</gene>
<keyword evidence="2" id="KW-0472">Membrane</keyword>
<evidence type="ECO:0000256" key="2">
    <source>
        <dbReference type="SAM" id="Phobius"/>
    </source>
</evidence>
<organism evidence="3 4">
    <name type="scientific">Aeromicrobium marinum DSM 15272</name>
    <dbReference type="NCBI Taxonomy" id="585531"/>
    <lineage>
        <taxon>Bacteria</taxon>
        <taxon>Bacillati</taxon>
        <taxon>Actinomycetota</taxon>
        <taxon>Actinomycetes</taxon>
        <taxon>Propionibacteriales</taxon>
        <taxon>Nocardioidaceae</taxon>
        <taxon>Aeromicrobium</taxon>
    </lineage>
</organism>
<dbReference type="InterPro" id="IPR021403">
    <property type="entry name" value="DUF3043"/>
</dbReference>
<feature type="transmembrane region" description="Helical" evidence="2">
    <location>
        <begin position="110"/>
        <end position="132"/>
    </location>
</feature>
<accession>E2SAP4</accession>
<comment type="caution">
    <text evidence="3">The sequence shown here is derived from an EMBL/GenBank/DDBJ whole genome shotgun (WGS) entry which is preliminary data.</text>
</comment>
<keyword evidence="2" id="KW-0812">Transmembrane</keyword>
<dbReference type="OrthoDB" id="5194448at2"/>
<dbReference type="AlphaFoldDB" id="E2SAP4"/>
<dbReference type="EMBL" id="ACLF03000004">
    <property type="protein sequence ID" value="EFQ83440.1"/>
    <property type="molecule type" value="Genomic_DNA"/>
</dbReference>
<dbReference type="Pfam" id="PF11241">
    <property type="entry name" value="DUF3043"/>
    <property type="match status" value="1"/>
</dbReference>
<proteinExistence type="predicted"/>
<protein>
    <recommendedName>
        <fullName evidence="5">DUF3043 domain-containing protein</fullName>
    </recommendedName>
</protein>
<keyword evidence="4" id="KW-1185">Reference proteome</keyword>
<feature type="region of interest" description="Disordered" evidence="1">
    <location>
        <begin position="1"/>
        <end position="68"/>
    </location>
</feature>
<evidence type="ECO:0008006" key="5">
    <source>
        <dbReference type="Google" id="ProtNLM"/>
    </source>
</evidence>
<feature type="compositionally biased region" description="Basic and acidic residues" evidence="1">
    <location>
        <begin position="34"/>
        <end position="57"/>
    </location>
</feature>
<dbReference type="STRING" id="585531.HMPREF0063_11102"/>
<dbReference type="eggNOG" id="ENOG5031D67">
    <property type="taxonomic scope" value="Bacteria"/>
</dbReference>